<feature type="chain" id="PRO_5046939163" evidence="6">
    <location>
        <begin position="22"/>
        <end position="788"/>
    </location>
</feature>
<dbReference type="InterPro" id="IPR006664">
    <property type="entry name" value="OMP_bac"/>
</dbReference>
<evidence type="ECO:0000256" key="4">
    <source>
        <dbReference type="PROSITE-ProRule" id="PRU00473"/>
    </source>
</evidence>
<dbReference type="Gene3D" id="3.30.1330.60">
    <property type="entry name" value="OmpA-like domain"/>
    <property type="match status" value="1"/>
</dbReference>
<protein>
    <submittedName>
        <fullName evidence="8">OmpA family protein</fullName>
    </submittedName>
</protein>
<evidence type="ECO:0000259" key="7">
    <source>
        <dbReference type="PROSITE" id="PS51123"/>
    </source>
</evidence>
<proteinExistence type="predicted"/>
<dbReference type="EMBL" id="JALAYX010000003">
    <property type="protein sequence ID" value="MCJ8238887.1"/>
    <property type="molecule type" value="Genomic_DNA"/>
</dbReference>
<comment type="caution">
    <text evidence="8">The sequence shown here is derived from an EMBL/GenBank/DDBJ whole genome shotgun (WGS) entry which is preliminary data.</text>
</comment>
<dbReference type="PROSITE" id="PS51123">
    <property type="entry name" value="OMPA_2"/>
    <property type="match status" value="1"/>
</dbReference>
<feature type="compositionally biased region" description="Low complexity" evidence="5">
    <location>
        <begin position="341"/>
        <end position="362"/>
    </location>
</feature>
<evidence type="ECO:0000256" key="6">
    <source>
        <dbReference type="SAM" id="SignalP"/>
    </source>
</evidence>
<accession>A0ABT0D0G0</accession>
<keyword evidence="3" id="KW-0998">Cell outer membrane</keyword>
<dbReference type="InterPro" id="IPR050330">
    <property type="entry name" value="Bact_OuterMem_StrucFunc"/>
</dbReference>
<evidence type="ECO:0000256" key="3">
    <source>
        <dbReference type="ARBA" id="ARBA00023237"/>
    </source>
</evidence>
<sequence>MFKNRLLATVAIPVLSVAVLAKPVAASVTGHPERQSQTRQAEEQLIQLAQAVVCNDGTEAPDADTCAARDAQAAAEEEQRRAAEAEAQAQAAAEAQRAAEAEAQAQAEAEAQRAAEAEAQAQAEAEAQRAAEAEAQAQAEAEAQRAAEAEAQAQAEAEAQRAAEAEAQAQADAEAQRAAEAEAQAQAEAEAQRAAEAEAQAQTEADAQRAAEAEAQAQAEAEAQRAAEAEAQQKAEEAQPAAEPQDVTCADGSQAATEAECPAPVTEQPAEEQQPAPEEAAPQPTGEQAPAAEEELRPGQDAAGEQPATEGEVPADQAEQPAGLQPADQQATGDDAPAGAQPEGEQVVVPAVEPQEDQPVQEITDTRTTEEKQAIAEDPSQSSETVVLPVDNGAAVLDSDKDADNSGGQEVRQQRSELRAQEEAAPPPENDAAAQADSIKVDQQAMQANITEQGTTLEAAPTFEVPTTVTNNVSNSTVTTNVTNNVTNNNIVQNNVVNQVTEIRVIEQVDNRTVINVGNQIVVRSDDRERLRYDAEQTYYEELPRGRTRETIERADGSKLVTVYNRYGDIIIRSRISPRGREYVLMYSPEAEGERPTMYVDVGLSLPPMRLTIPVNDYIVSTTRSPDRDYYEFLGQPPVERVERVYSIDEVKSSARIRDKVRRIDLDTITFPSGSAEVPLEQARTLRKVAEAMEKLLENDPGEVFLIEGHTDAVGSDRSNLVLSDQRAETVANLLTEVYGIPPENMSVQGYGERFLKIRTEAAEQQNRRVAIRRVTTLVRPAGISSND</sequence>
<feature type="compositionally biased region" description="Basic and acidic residues" evidence="5">
    <location>
        <begin position="364"/>
        <end position="375"/>
    </location>
</feature>
<dbReference type="InterPro" id="IPR006665">
    <property type="entry name" value="OmpA-like"/>
</dbReference>
<keyword evidence="9" id="KW-1185">Reference proteome</keyword>
<dbReference type="Pfam" id="PF00691">
    <property type="entry name" value="OmpA"/>
    <property type="match status" value="1"/>
</dbReference>
<feature type="region of interest" description="Disordered" evidence="5">
    <location>
        <begin position="68"/>
        <end position="435"/>
    </location>
</feature>
<evidence type="ECO:0000256" key="5">
    <source>
        <dbReference type="SAM" id="MobiDB-lite"/>
    </source>
</evidence>
<dbReference type="InterPro" id="IPR036737">
    <property type="entry name" value="OmpA-like_sf"/>
</dbReference>
<dbReference type="PANTHER" id="PTHR30329">
    <property type="entry name" value="STATOR ELEMENT OF FLAGELLAR MOTOR COMPLEX"/>
    <property type="match status" value="1"/>
</dbReference>
<dbReference type="CDD" id="cd07185">
    <property type="entry name" value="OmpA_C-like"/>
    <property type="match status" value="1"/>
</dbReference>
<name>A0ABT0D0G0_9HYPH</name>
<evidence type="ECO:0000313" key="8">
    <source>
        <dbReference type="EMBL" id="MCJ8238887.1"/>
    </source>
</evidence>
<feature type="compositionally biased region" description="Basic and acidic residues" evidence="5">
    <location>
        <begin position="222"/>
        <end position="237"/>
    </location>
</feature>
<gene>
    <name evidence="8" type="ORF">MKJ03_11155</name>
</gene>
<evidence type="ECO:0000256" key="2">
    <source>
        <dbReference type="ARBA" id="ARBA00023136"/>
    </source>
</evidence>
<evidence type="ECO:0000313" key="9">
    <source>
        <dbReference type="Proteomes" id="UP001522662"/>
    </source>
</evidence>
<comment type="subcellular location">
    <subcellularLocation>
        <location evidence="1">Cell outer membrane</location>
    </subcellularLocation>
</comment>
<feature type="domain" description="OmpA-like" evidence="7">
    <location>
        <begin position="658"/>
        <end position="783"/>
    </location>
</feature>
<feature type="compositionally biased region" description="Low complexity" evidence="5">
    <location>
        <begin position="85"/>
        <end position="109"/>
    </location>
</feature>
<organism evidence="8 9">
    <name type="scientific">Peteryoungia algae</name>
    <dbReference type="NCBI Taxonomy" id="2919917"/>
    <lineage>
        <taxon>Bacteria</taxon>
        <taxon>Pseudomonadati</taxon>
        <taxon>Pseudomonadota</taxon>
        <taxon>Alphaproteobacteria</taxon>
        <taxon>Hyphomicrobiales</taxon>
        <taxon>Rhizobiaceae</taxon>
        <taxon>Peteryoungia</taxon>
    </lineage>
</organism>
<dbReference type="PANTHER" id="PTHR30329:SF21">
    <property type="entry name" value="LIPOPROTEIN YIAD-RELATED"/>
    <property type="match status" value="1"/>
</dbReference>
<reference evidence="8 9" key="1">
    <citation type="submission" date="2022-03" db="EMBL/GenBank/DDBJ databases">
        <title>Rhizobium SSM4.3 sp. nov., isolated from Sediment (Gouqi Island).</title>
        <authorList>
            <person name="Chen G."/>
        </authorList>
    </citation>
    <scope>NUCLEOTIDE SEQUENCE [LARGE SCALE GENOMIC DNA]</scope>
    <source>
        <strain evidence="8 9">SSM4.3</strain>
    </source>
</reference>
<feature type="compositionally biased region" description="Low complexity" evidence="5">
    <location>
        <begin position="262"/>
        <end position="291"/>
    </location>
</feature>
<dbReference type="SUPFAM" id="SSF103088">
    <property type="entry name" value="OmpA-like"/>
    <property type="match status" value="1"/>
</dbReference>
<keyword evidence="2 4" id="KW-0472">Membrane</keyword>
<dbReference type="PRINTS" id="PR01021">
    <property type="entry name" value="OMPADOMAIN"/>
</dbReference>
<dbReference type="Proteomes" id="UP001522662">
    <property type="component" value="Unassembled WGS sequence"/>
</dbReference>
<dbReference type="RefSeq" id="WP_245136677.1">
    <property type="nucleotide sequence ID" value="NZ_CP128477.1"/>
</dbReference>
<feature type="signal peptide" evidence="6">
    <location>
        <begin position="1"/>
        <end position="21"/>
    </location>
</feature>
<feature type="compositionally biased region" description="Basic and acidic residues" evidence="5">
    <location>
        <begin position="412"/>
        <end position="422"/>
    </location>
</feature>
<evidence type="ECO:0000256" key="1">
    <source>
        <dbReference type="ARBA" id="ARBA00004442"/>
    </source>
</evidence>
<keyword evidence="6" id="KW-0732">Signal</keyword>